<gene>
    <name evidence="8" type="ORF">PYS61_04300</name>
</gene>
<feature type="domain" description="Cytochrome C biogenesis protein transmembrane" evidence="7">
    <location>
        <begin position="130"/>
        <end position="234"/>
    </location>
</feature>
<evidence type="ECO:0000256" key="4">
    <source>
        <dbReference type="ARBA" id="ARBA00022989"/>
    </source>
</evidence>
<keyword evidence="4 6" id="KW-1133">Transmembrane helix</keyword>
<evidence type="ECO:0000256" key="1">
    <source>
        <dbReference type="ARBA" id="ARBA00004141"/>
    </source>
</evidence>
<name>A0ABY8C3A8_9FIRM</name>
<protein>
    <submittedName>
        <fullName evidence="8">Cytochrome c biogenesis CcdA family protein</fullName>
    </submittedName>
</protein>
<accession>A0ABY8C3A8</accession>
<evidence type="ECO:0000313" key="8">
    <source>
        <dbReference type="EMBL" id="WEG35161.1"/>
    </source>
</evidence>
<evidence type="ECO:0000313" key="9">
    <source>
        <dbReference type="Proteomes" id="UP001220478"/>
    </source>
</evidence>
<evidence type="ECO:0000256" key="2">
    <source>
        <dbReference type="ARBA" id="ARBA00006143"/>
    </source>
</evidence>
<dbReference type="Proteomes" id="UP001220478">
    <property type="component" value="Chromosome"/>
</dbReference>
<feature type="transmembrane region" description="Helical" evidence="6">
    <location>
        <begin position="220"/>
        <end position="242"/>
    </location>
</feature>
<dbReference type="RefSeq" id="WP_315570562.1">
    <property type="nucleotide sequence ID" value="NZ_CP118866.1"/>
</dbReference>
<feature type="transmembrane region" description="Helical" evidence="6">
    <location>
        <begin position="179"/>
        <end position="200"/>
    </location>
</feature>
<sequence length="249" mass="27712">MNTYILLFLQGIISFFSPCILPLLPVYLIYLAANARQRLQRRLINIVAFILGFSGIFVALGVSAAGLARVLLSNRILLTQIAGCLIILLGIYYMFYQSIMKSALKRQLDYFLLSIGWNRSGLILDKLKEKALNEKEKTHFWGALLFGVAFSLTASPCISPNLSYALLLAAESSTAYQGALLLLLYSLGMAIPFMLVAFFANYLQGILQHFARYTNICQKLAAILMIIVGCFLLSGTLHTYLISIQKLFS</sequence>
<comment type="similarity">
    <text evidence="2">Belongs to the DsbD family.</text>
</comment>
<reference evidence="8 9" key="1">
    <citation type="submission" date="2023-02" db="EMBL/GenBank/DDBJ databases">
        <title>Novel Oscillospiraceae bacterial genomes.</title>
        <authorList>
            <person name="Srinivasan S."/>
            <person name="Austin M.N."/>
            <person name="Fiedler T.L."/>
            <person name="Strenk S.M."/>
            <person name="Agnew K.J."/>
            <person name="Nagana Gowda G.A."/>
            <person name="Raftery D."/>
            <person name="Beamer M.A."/>
            <person name="Achilles S.L."/>
            <person name="Wiesenfeld H.C."/>
            <person name="Fredricks D.N."/>
            <person name="Hillier S.L."/>
        </authorList>
    </citation>
    <scope>NUCLEOTIDE SEQUENCE [LARGE SCALE GENOMIC DNA]</scope>
    <source>
        <strain evidence="8 9">CHIC02 1186E3-8</strain>
    </source>
</reference>
<dbReference type="InterPro" id="IPR003834">
    <property type="entry name" value="Cyt_c_assmbl_TM_dom"/>
</dbReference>
<dbReference type="EMBL" id="CP118868">
    <property type="protein sequence ID" value="WEG35161.1"/>
    <property type="molecule type" value="Genomic_DNA"/>
</dbReference>
<evidence type="ECO:0000256" key="5">
    <source>
        <dbReference type="ARBA" id="ARBA00023136"/>
    </source>
</evidence>
<keyword evidence="9" id="KW-1185">Reference proteome</keyword>
<keyword evidence="3 6" id="KW-0812">Transmembrane</keyword>
<dbReference type="PANTHER" id="PTHR31272:SF4">
    <property type="entry name" value="CYTOCHROME C-TYPE BIOGENESIS PROTEIN HI_1454-RELATED"/>
    <property type="match status" value="1"/>
</dbReference>
<dbReference type="PANTHER" id="PTHR31272">
    <property type="entry name" value="CYTOCHROME C-TYPE BIOGENESIS PROTEIN HI_1454-RELATED"/>
    <property type="match status" value="1"/>
</dbReference>
<evidence type="ECO:0000256" key="3">
    <source>
        <dbReference type="ARBA" id="ARBA00022692"/>
    </source>
</evidence>
<dbReference type="Pfam" id="PF02683">
    <property type="entry name" value="DsbD_TM"/>
    <property type="match status" value="2"/>
</dbReference>
<proteinExistence type="inferred from homology"/>
<comment type="subcellular location">
    <subcellularLocation>
        <location evidence="1">Membrane</location>
        <topology evidence="1">Multi-pass membrane protein</topology>
    </subcellularLocation>
</comment>
<feature type="transmembrane region" description="Helical" evidence="6">
    <location>
        <begin position="76"/>
        <end position="96"/>
    </location>
</feature>
<dbReference type="InterPro" id="IPR051790">
    <property type="entry name" value="Cytochrome_c-biogenesis_DsbD"/>
</dbReference>
<keyword evidence="5 6" id="KW-0472">Membrane</keyword>
<feature type="transmembrane region" description="Helical" evidence="6">
    <location>
        <begin position="6"/>
        <end position="31"/>
    </location>
</feature>
<evidence type="ECO:0000256" key="6">
    <source>
        <dbReference type="SAM" id="Phobius"/>
    </source>
</evidence>
<organism evidence="8 9">
    <name type="scientific">Amygdalobacter indicium</name>
    <dbReference type="NCBI Taxonomy" id="3029272"/>
    <lineage>
        <taxon>Bacteria</taxon>
        <taxon>Bacillati</taxon>
        <taxon>Bacillota</taxon>
        <taxon>Clostridia</taxon>
        <taxon>Eubacteriales</taxon>
        <taxon>Oscillospiraceae</taxon>
        <taxon>Amygdalobacter</taxon>
    </lineage>
</organism>
<feature type="transmembrane region" description="Helical" evidence="6">
    <location>
        <begin position="43"/>
        <end position="64"/>
    </location>
</feature>
<feature type="transmembrane region" description="Helical" evidence="6">
    <location>
        <begin position="144"/>
        <end position="167"/>
    </location>
</feature>
<feature type="domain" description="Cytochrome C biogenesis protein transmembrane" evidence="7">
    <location>
        <begin position="5"/>
        <end position="109"/>
    </location>
</feature>
<evidence type="ECO:0000259" key="7">
    <source>
        <dbReference type="Pfam" id="PF02683"/>
    </source>
</evidence>